<dbReference type="PANTHER" id="PTHR11394">
    <property type="entry name" value="TASTE RECEPTOR TYPE 2"/>
    <property type="match status" value="1"/>
</dbReference>
<reference evidence="15" key="1">
    <citation type="submission" date="2025-08" db="UniProtKB">
        <authorList>
            <consortium name="RefSeq"/>
        </authorList>
    </citation>
    <scope>IDENTIFICATION</scope>
</reference>
<keyword evidence="5 12" id="KW-0812">Transmembrane</keyword>
<protein>
    <recommendedName>
        <fullName evidence="12">Taste receptor type 2</fullName>
    </recommendedName>
</protein>
<keyword evidence="10 12" id="KW-0807">Transducer</keyword>
<evidence type="ECO:0000256" key="9">
    <source>
        <dbReference type="ARBA" id="ARBA00023170"/>
    </source>
</evidence>
<keyword evidence="7 12" id="KW-0297">G-protein coupled receptor</keyword>
<evidence type="ECO:0000256" key="10">
    <source>
        <dbReference type="ARBA" id="ARBA00023224"/>
    </source>
</evidence>
<dbReference type="Proteomes" id="UP000694863">
    <property type="component" value="Unplaced"/>
</dbReference>
<evidence type="ECO:0000256" key="5">
    <source>
        <dbReference type="ARBA" id="ARBA00022692"/>
    </source>
</evidence>
<evidence type="ECO:0000256" key="1">
    <source>
        <dbReference type="ARBA" id="ARBA00004141"/>
    </source>
</evidence>
<evidence type="ECO:0000256" key="7">
    <source>
        <dbReference type="ARBA" id="ARBA00023040"/>
    </source>
</evidence>
<dbReference type="InterPro" id="IPR007960">
    <property type="entry name" value="TAS2R"/>
</dbReference>
<feature type="transmembrane region" description="Helical" evidence="13">
    <location>
        <begin position="184"/>
        <end position="205"/>
    </location>
</feature>
<feature type="transmembrane region" description="Helical" evidence="13">
    <location>
        <begin position="12"/>
        <end position="35"/>
    </location>
</feature>
<evidence type="ECO:0000256" key="13">
    <source>
        <dbReference type="SAM" id="Phobius"/>
    </source>
</evidence>
<dbReference type="Gene3D" id="1.20.1070.10">
    <property type="entry name" value="Rhodopsin 7-helix transmembrane proteins"/>
    <property type="match status" value="1"/>
</dbReference>
<evidence type="ECO:0000313" key="14">
    <source>
        <dbReference type="Proteomes" id="UP000694863"/>
    </source>
</evidence>
<evidence type="ECO:0000256" key="2">
    <source>
        <dbReference type="ARBA" id="ARBA00007376"/>
    </source>
</evidence>
<keyword evidence="8 12" id="KW-0472">Membrane</keyword>
<accession>A0ABM0J6Z4</accession>
<dbReference type="SUPFAM" id="SSF81321">
    <property type="entry name" value="Family A G protein-coupled receptor-like"/>
    <property type="match status" value="1"/>
</dbReference>
<dbReference type="GeneID" id="101645376"/>
<dbReference type="RefSeq" id="XP_004716284.1">
    <property type="nucleotide sequence ID" value="XM_004716227.1"/>
</dbReference>
<keyword evidence="6 13" id="KW-1133">Transmembrane helix</keyword>
<comment type="similarity">
    <text evidence="2 11">Belongs to the G-protein coupled receptor T2R family.</text>
</comment>
<feature type="transmembrane region" description="Helical" evidence="13">
    <location>
        <begin position="226"/>
        <end position="249"/>
    </location>
</feature>
<name>A0ABM0J6Z4_ECHTE</name>
<evidence type="ECO:0000313" key="15">
    <source>
        <dbReference type="RefSeq" id="XP_004716284.1"/>
    </source>
</evidence>
<evidence type="ECO:0000256" key="11">
    <source>
        <dbReference type="RuleBase" id="RU004423"/>
    </source>
</evidence>
<proteinExistence type="inferred from homology"/>
<comment type="subcellular location">
    <subcellularLocation>
        <location evidence="1 12">Membrane</location>
        <topology evidence="1 12">Multi-pass membrane protein</topology>
    </subcellularLocation>
</comment>
<keyword evidence="9 12" id="KW-0675">Receptor</keyword>
<sequence length="303" mass="33918">MLTSVESIVSTIALVELVPGVFANAFIATVSCVACMKTQKLSSADKILFAVAVSRFGLLWAMIINWYIFMFNPGLHGPGRGTSIIFWIVMHHFSIWFASGLSVFYLFKIANFSNLTFHHLQWRVERVVLAVLLGSLVFLGFQLAVEITENRILKNTYEGNMTLKTELGVTHALSSLTVFTLENIIPFTMSLISLLLLIFSLWKHLKKMKFNGTGSQDASTKAHIKAMLSVISFLLLFTISVFCLIIPAWLLKMLQNQKTLLLLQMISITLPSSHSLILVVVNPKLKKALLSLLGQWKERLGLT</sequence>
<dbReference type="PANTHER" id="PTHR11394:SF27">
    <property type="entry name" value="TASTE RECEPTOR TYPE 2 MEMBER 20"/>
    <property type="match status" value="1"/>
</dbReference>
<evidence type="ECO:0000256" key="6">
    <source>
        <dbReference type="ARBA" id="ARBA00022989"/>
    </source>
</evidence>
<feature type="transmembrane region" description="Helical" evidence="13">
    <location>
        <begin position="127"/>
        <end position="145"/>
    </location>
</feature>
<keyword evidence="14" id="KW-1185">Reference proteome</keyword>
<evidence type="ECO:0000256" key="4">
    <source>
        <dbReference type="ARBA" id="ARBA00022606"/>
    </source>
</evidence>
<feature type="transmembrane region" description="Helical" evidence="13">
    <location>
        <begin position="47"/>
        <end position="69"/>
    </location>
</feature>
<dbReference type="Pfam" id="PF05296">
    <property type="entry name" value="TAS2R"/>
    <property type="match status" value="1"/>
</dbReference>
<feature type="transmembrane region" description="Helical" evidence="13">
    <location>
        <begin position="261"/>
        <end position="281"/>
    </location>
</feature>
<keyword evidence="3 12" id="KW-0919">Taste</keyword>
<gene>
    <name evidence="15" type="primary">LOC101645376</name>
</gene>
<evidence type="ECO:0000256" key="3">
    <source>
        <dbReference type="ARBA" id="ARBA00022480"/>
    </source>
</evidence>
<evidence type="ECO:0000256" key="12">
    <source>
        <dbReference type="RuleBase" id="RU004424"/>
    </source>
</evidence>
<feature type="transmembrane region" description="Helical" evidence="13">
    <location>
        <begin position="84"/>
        <end position="107"/>
    </location>
</feature>
<evidence type="ECO:0000256" key="8">
    <source>
        <dbReference type="ARBA" id="ARBA00023136"/>
    </source>
</evidence>
<organism evidence="14 15">
    <name type="scientific">Echinops telfairi</name>
    <name type="common">Lesser hedgehog tenrec</name>
    <dbReference type="NCBI Taxonomy" id="9371"/>
    <lineage>
        <taxon>Eukaryota</taxon>
        <taxon>Metazoa</taxon>
        <taxon>Chordata</taxon>
        <taxon>Craniata</taxon>
        <taxon>Vertebrata</taxon>
        <taxon>Euteleostomi</taxon>
        <taxon>Mammalia</taxon>
        <taxon>Eutheria</taxon>
        <taxon>Afrotheria</taxon>
        <taxon>Tenrecidae</taxon>
        <taxon>Tenrecinae</taxon>
        <taxon>Echinops</taxon>
    </lineage>
</organism>
<keyword evidence="4 12" id="KW-0716">Sensory transduction</keyword>